<comment type="caution">
    <text evidence="3">The sequence shown here is derived from an EMBL/GenBank/DDBJ whole genome shotgun (WGS) entry which is preliminary data.</text>
</comment>
<feature type="region of interest" description="Disordered" evidence="1">
    <location>
        <begin position="16"/>
        <end position="55"/>
    </location>
</feature>
<dbReference type="Pfam" id="PF17733">
    <property type="entry name" value="KPWE_dom"/>
    <property type="match status" value="1"/>
</dbReference>
<dbReference type="EMBL" id="JAABOA010000446">
    <property type="protein sequence ID" value="KAF9584315.1"/>
    <property type="molecule type" value="Genomic_DNA"/>
</dbReference>
<evidence type="ECO:0000256" key="1">
    <source>
        <dbReference type="SAM" id="MobiDB-lite"/>
    </source>
</evidence>
<name>A0A9P6G100_9FUNG</name>
<accession>A0A9P6G100</accession>
<dbReference type="Proteomes" id="UP000780801">
    <property type="component" value="Unassembled WGS sequence"/>
</dbReference>
<dbReference type="PANTHER" id="PTHR36855">
    <property type="entry name" value="CHROMOSOME 10, WHOLE GENOME SHOTGUN SEQUENCE"/>
    <property type="match status" value="1"/>
</dbReference>
<reference evidence="3" key="1">
    <citation type="journal article" date="2020" name="Fungal Divers.">
        <title>Resolving the Mortierellaceae phylogeny through synthesis of multi-gene phylogenetics and phylogenomics.</title>
        <authorList>
            <person name="Vandepol N."/>
            <person name="Liber J."/>
            <person name="Desiro A."/>
            <person name="Na H."/>
            <person name="Kennedy M."/>
            <person name="Barry K."/>
            <person name="Grigoriev I.V."/>
            <person name="Miller A.N."/>
            <person name="O'Donnell K."/>
            <person name="Stajich J.E."/>
            <person name="Bonito G."/>
        </authorList>
    </citation>
    <scope>NUCLEOTIDE SEQUENCE</scope>
    <source>
        <strain evidence="3">KOD1015</strain>
    </source>
</reference>
<evidence type="ECO:0000259" key="2">
    <source>
        <dbReference type="Pfam" id="PF17733"/>
    </source>
</evidence>
<gene>
    <name evidence="3" type="ORF">BGW38_006889</name>
</gene>
<feature type="domain" description="Peroxisomal membrane protein PEX14-like KPWE" evidence="2">
    <location>
        <begin position="52"/>
        <end position="99"/>
    </location>
</feature>
<feature type="region of interest" description="Disordered" evidence="1">
    <location>
        <begin position="69"/>
        <end position="105"/>
    </location>
</feature>
<dbReference type="InterPro" id="IPR040554">
    <property type="entry name" value="KPWE_PEX14_dom"/>
</dbReference>
<organism evidence="3 4">
    <name type="scientific">Lunasporangiospora selenospora</name>
    <dbReference type="NCBI Taxonomy" id="979761"/>
    <lineage>
        <taxon>Eukaryota</taxon>
        <taxon>Fungi</taxon>
        <taxon>Fungi incertae sedis</taxon>
        <taxon>Mucoromycota</taxon>
        <taxon>Mortierellomycotina</taxon>
        <taxon>Mortierellomycetes</taxon>
        <taxon>Mortierellales</taxon>
        <taxon>Mortierellaceae</taxon>
        <taxon>Lunasporangiospora</taxon>
    </lineage>
</organism>
<dbReference type="AlphaFoldDB" id="A0A9P6G100"/>
<evidence type="ECO:0000313" key="3">
    <source>
        <dbReference type="EMBL" id="KAF9584315.1"/>
    </source>
</evidence>
<sequence>MYQKFDFTLYKEWKARKDGSSDASTSQTLQEESSSKGDDGAVSGSQGSTEPSYPASFQEICELIASGKPIPGIRQIPNELAEGTPSLSAMNPRPKPWEKTAASSE</sequence>
<dbReference type="PANTHER" id="PTHR36855:SF1">
    <property type="entry name" value="PEROXISOME MEMBRANE ANCHOR PROTEIN PEX14P N-TERMINAL DOMAIN-CONTAINING PROTEIN"/>
    <property type="match status" value="1"/>
</dbReference>
<evidence type="ECO:0000313" key="4">
    <source>
        <dbReference type="Proteomes" id="UP000780801"/>
    </source>
</evidence>
<protein>
    <recommendedName>
        <fullName evidence="2">Peroxisomal membrane protein PEX14-like KPWE domain-containing protein</fullName>
    </recommendedName>
</protein>
<proteinExistence type="predicted"/>
<dbReference type="OrthoDB" id="9936937at2759"/>
<keyword evidence="4" id="KW-1185">Reference proteome</keyword>